<comment type="caution">
    <text evidence="3">The sequence shown here is derived from an EMBL/GenBank/DDBJ whole genome shotgun (WGS) entry which is preliminary data.</text>
</comment>
<dbReference type="VEuPathDB" id="FungiDB:RhiirFUN_014862"/>
<dbReference type="OrthoDB" id="2437236at2759"/>
<sequence>MMSHESANQNNSQLGRHYANKDTVCYDWEHKLLNIDLLVENAEIKAENAKVKVKNAKLKQAMKENEARLAKLEQSDKEKAKLIAELNCNVRKIKQEQVIVNVATQPSTSNKSLENRKTDEFLVSVSKKKNKHSTSQNTSNISLEDPNDFVETEANKAIHNHWEKRYQK</sequence>
<dbReference type="Proteomes" id="UP000684084">
    <property type="component" value="Unassembled WGS sequence"/>
</dbReference>
<dbReference type="AlphaFoldDB" id="A0A916ECK0"/>
<organism evidence="3 4">
    <name type="scientific">Rhizophagus irregularis</name>
    <dbReference type="NCBI Taxonomy" id="588596"/>
    <lineage>
        <taxon>Eukaryota</taxon>
        <taxon>Fungi</taxon>
        <taxon>Fungi incertae sedis</taxon>
        <taxon>Mucoromycota</taxon>
        <taxon>Glomeromycotina</taxon>
        <taxon>Glomeromycetes</taxon>
        <taxon>Glomerales</taxon>
        <taxon>Glomeraceae</taxon>
        <taxon>Rhizophagus</taxon>
    </lineage>
</organism>
<gene>
    <name evidence="3" type="ORF">CHRIB12_LOCUS15599</name>
</gene>
<feature type="coiled-coil region" evidence="1">
    <location>
        <begin position="39"/>
        <end position="78"/>
    </location>
</feature>
<evidence type="ECO:0000256" key="2">
    <source>
        <dbReference type="SAM" id="MobiDB-lite"/>
    </source>
</evidence>
<feature type="region of interest" description="Disordered" evidence="2">
    <location>
        <begin position="125"/>
        <end position="149"/>
    </location>
</feature>
<evidence type="ECO:0000256" key="1">
    <source>
        <dbReference type="SAM" id="Coils"/>
    </source>
</evidence>
<proteinExistence type="predicted"/>
<feature type="compositionally biased region" description="Polar residues" evidence="2">
    <location>
        <begin position="133"/>
        <end position="142"/>
    </location>
</feature>
<evidence type="ECO:0000313" key="4">
    <source>
        <dbReference type="Proteomes" id="UP000684084"/>
    </source>
</evidence>
<name>A0A916ECK0_9GLOM</name>
<evidence type="ECO:0000313" key="3">
    <source>
        <dbReference type="EMBL" id="CAB5377019.1"/>
    </source>
</evidence>
<dbReference type="EMBL" id="CAGKOT010000036">
    <property type="protein sequence ID" value="CAB5377019.1"/>
    <property type="molecule type" value="Genomic_DNA"/>
</dbReference>
<accession>A0A916ECK0</accession>
<protein>
    <submittedName>
        <fullName evidence="3">Uncharacterized protein</fullName>
    </submittedName>
</protein>
<keyword evidence="1" id="KW-0175">Coiled coil</keyword>
<reference evidence="3" key="1">
    <citation type="submission" date="2020-05" db="EMBL/GenBank/DDBJ databases">
        <authorList>
            <person name="Rincon C."/>
            <person name="Sanders R I."/>
            <person name="Robbins C."/>
            <person name="Chaturvedi A."/>
        </authorList>
    </citation>
    <scope>NUCLEOTIDE SEQUENCE</scope>
    <source>
        <strain evidence="3">CHB12</strain>
    </source>
</reference>